<evidence type="ECO:0000256" key="15">
    <source>
        <dbReference type="ARBA" id="ARBA00034544"/>
    </source>
</evidence>
<dbReference type="GO" id="GO:0016787">
    <property type="term" value="F:hydrolase activity"/>
    <property type="evidence" value="ECO:0007669"/>
    <property type="project" value="InterPro"/>
</dbReference>
<evidence type="ECO:0000259" key="18">
    <source>
        <dbReference type="Pfam" id="PF02230"/>
    </source>
</evidence>
<evidence type="ECO:0000256" key="11">
    <source>
        <dbReference type="ARBA" id="ARBA00023303"/>
    </source>
</evidence>
<dbReference type="PANTHER" id="PTHR31462:SF5">
    <property type="entry name" value="ENDOSOMAL_LYSOSOMAL PROTON CHANNEL TMEM175"/>
    <property type="match status" value="1"/>
</dbReference>
<keyword evidence="10 17" id="KW-0472">Membrane</keyword>
<feature type="transmembrane region" description="Helical" evidence="17">
    <location>
        <begin position="503"/>
        <end position="522"/>
    </location>
</feature>
<feature type="transmembrane region" description="Helical" evidence="17">
    <location>
        <begin position="443"/>
        <end position="464"/>
    </location>
</feature>
<organism evidence="19 20">
    <name type="scientific">Thecamonas trahens ATCC 50062</name>
    <dbReference type="NCBI Taxonomy" id="461836"/>
    <lineage>
        <taxon>Eukaryota</taxon>
        <taxon>Apusozoa</taxon>
        <taxon>Apusomonadida</taxon>
        <taxon>Apusomonadidae</taxon>
        <taxon>Thecamonas</taxon>
    </lineage>
</organism>
<keyword evidence="7" id="KW-0630">Potassium</keyword>
<feature type="transmembrane region" description="Helical" evidence="17">
    <location>
        <begin position="585"/>
        <end position="601"/>
    </location>
</feature>
<gene>
    <name evidence="19" type="ORF">AMSG_01279</name>
</gene>
<keyword evidence="20" id="KW-1185">Reference proteome</keyword>
<dbReference type="AlphaFoldDB" id="A0A0L0DMP8"/>
<protein>
    <recommendedName>
        <fullName evidence="15">Endosomal/lysosomal proton channel TMEM175</fullName>
    </recommendedName>
    <alternativeName>
        <fullName evidence="16">Potassium channel TMEM175</fullName>
    </alternativeName>
    <alternativeName>
        <fullName evidence="13">Transmembrane protein 175</fullName>
    </alternativeName>
</protein>
<keyword evidence="4" id="KW-0633">Potassium transport</keyword>
<evidence type="ECO:0000256" key="2">
    <source>
        <dbReference type="ARBA" id="ARBA00006920"/>
    </source>
</evidence>
<dbReference type="GO" id="GO:0016020">
    <property type="term" value="C:membrane"/>
    <property type="evidence" value="ECO:0007669"/>
    <property type="project" value="UniProtKB-SubCell"/>
</dbReference>
<evidence type="ECO:0000256" key="6">
    <source>
        <dbReference type="ARBA" id="ARBA00022826"/>
    </source>
</evidence>
<evidence type="ECO:0000256" key="5">
    <source>
        <dbReference type="ARBA" id="ARBA00022692"/>
    </source>
</evidence>
<comment type="catalytic activity">
    <reaction evidence="14">
        <text>K(+)(in) = K(+)(out)</text>
        <dbReference type="Rhea" id="RHEA:29463"/>
        <dbReference type="ChEBI" id="CHEBI:29103"/>
    </reaction>
</comment>
<evidence type="ECO:0000313" key="20">
    <source>
        <dbReference type="Proteomes" id="UP000054408"/>
    </source>
</evidence>
<dbReference type="Gene3D" id="3.40.50.1820">
    <property type="entry name" value="alpha/beta hydrolase"/>
    <property type="match status" value="1"/>
</dbReference>
<keyword evidence="9" id="KW-0406">Ion transport</keyword>
<dbReference type="GeneID" id="25561034"/>
<keyword evidence="3" id="KW-0813">Transport</keyword>
<evidence type="ECO:0000256" key="3">
    <source>
        <dbReference type="ARBA" id="ARBA00022448"/>
    </source>
</evidence>
<dbReference type="SUPFAM" id="SSF53474">
    <property type="entry name" value="alpha/beta-Hydrolases"/>
    <property type="match status" value="1"/>
</dbReference>
<dbReference type="GO" id="GO:0005267">
    <property type="term" value="F:potassium channel activity"/>
    <property type="evidence" value="ECO:0007669"/>
    <property type="project" value="UniProtKB-KW"/>
</dbReference>
<dbReference type="OrthoDB" id="2418081at2759"/>
<feature type="transmembrane region" description="Helical" evidence="17">
    <location>
        <begin position="738"/>
        <end position="759"/>
    </location>
</feature>
<evidence type="ECO:0000313" key="19">
    <source>
        <dbReference type="EMBL" id="KNC53569.1"/>
    </source>
</evidence>
<dbReference type="RefSeq" id="XP_013761886.1">
    <property type="nucleotide sequence ID" value="XM_013906432.1"/>
</dbReference>
<dbReference type="eggNOG" id="ENOG502QR5C">
    <property type="taxonomic scope" value="Eukaryota"/>
</dbReference>
<evidence type="ECO:0000256" key="1">
    <source>
        <dbReference type="ARBA" id="ARBA00004141"/>
    </source>
</evidence>
<evidence type="ECO:0000256" key="4">
    <source>
        <dbReference type="ARBA" id="ARBA00022538"/>
    </source>
</evidence>
<feature type="transmembrane region" description="Helical" evidence="17">
    <location>
        <begin position="716"/>
        <end position="732"/>
    </location>
</feature>
<feature type="transmembrane region" description="Helical" evidence="17">
    <location>
        <begin position="622"/>
        <end position="642"/>
    </location>
</feature>
<comment type="similarity">
    <text evidence="2">Belongs to the TMEM175 family.</text>
</comment>
<name>A0A0L0DMP8_THETB</name>
<evidence type="ECO:0000256" key="7">
    <source>
        <dbReference type="ARBA" id="ARBA00022958"/>
    </source>
</evidence>
<evidence type="ECO:0000256" key="10">
    <source>
        <dbReference type="ARBA" id="ARBA00023136"/>
    </source>
</evidence>
<dbReference type="EMBL" id="GL349437">
    <property type="protein sequence ID" value="KNC53569.1"/>
    <property type="molecule type" value="Genomic_DNA"/>
</dbReference>
<feature type="transmembrane region" description="Helical" evidence="17">
    <location>
        <begin position="476"/>
        <end position="497"/>
    </location>
</feature>
<dbReference type="Pfam" id="PF02230">
    <property type="entry name" value="Abhydrolase_2"/>
    <property type="match status" value="1"/>
</dbReference>
<dbReference type="InterPro" id="IPR010617">
    <property type="entry name" value="TMEM175-like"/>
</dbReference>
<dbReference type="Pfam" id="PF06736">
    <property type="entry name" value="TMEM175"/>
    <property type="match status" value="2"/>
</dbReference>
<feature type="domain" description="Phospholipase/carboxylesterase/thioesterase" evidence="18">
    <location>
        <begin position="83"/>
        <end position="294"/>
    </location>
</feature>
<dbReference type="Proteomes" id="UP000054408">
    <property type="component" value="Unassembled WGS sequence"/>
</dbReference>
<dbReference type="GO" id="GO:0015252">
    <property type="term" value="F:proton channel activity"/>
    <property type="evidence" value="ECO:0007669"/>
    <property type="project" value="InterPro"/>
</dbReference>
<evidence type="ECO:0000256" key="8">
    <source>
        <dbReference type="ARBA" id="ARBA00022989"/>
    </source>
</evidence>
<reference evidence="19 20" key="1">
    <citation type="submission" date="2010-05" db="EMBL/GenBank/DDBJ databases">
        <title>The Genome Sequence of Thecamonas trahens ATCC 50062.</title>
        <authorList>
            <consortium name="The Broad Institute Genome Sequencing Platform"/>
            <person name="Russ C."/>
            <person name="Cuomo C."/>
            <person name="Shea T."/>
            <person name="Young S.K."/>
            <person name="Zeng Q."/>
            <person name="Koehrsen M."/>
            <person name="Haas B."/>
            <person name="Borodovsky M."/>
            <person name="Guigo R."/>
            <person name="Alvarado L."/>
            <person name="Berlin A."/>
            <person name="Bochicchio J."/>
            <person name="Borenstein D."/>
            <person name="Chapman S."/>
            <person name="Chen Z."/>
            <person name="Freedman E."/>
            <person name="Gellesch M."/>
            <person name="Goldberg J."/>
            <person name="Griggs A."/>
            <person name="Gujja S."/>
            <person name="Heilman E."/>
            <person name="Heiman D."/>
            <person name="Hepburn T."/>
            <person name="Howarth C."/>
            <person name="Jen D."/>
            <person name="Larson L."/>
            <person name="Mehta T."/>
            <person name="Park D."/>
            <person name="Pearson M."/>
            <person name="Roberts A."/>
            <person name="Saif S."/>
            <person name="Shenoy N."/>
            <person name="Sisk P."/>
            <person name="Stolte C."/>
            <person name="Sykes S."/>
            <person name="Thomson T."/>
            <person name="Walk T."/>
            <person name="White J."/>
            <person name="Yandava C."/>
            <person name="Burger G."/>
            <person name="Gray M.W."/>
            <person name="Holland P.W.H."/>
            <person name="King N."/>
            <person name="Lang F.B.F."/>
            <person name="Roger A.J."/>
            <person name="Ruiz-Trillo I."/>
            <person name="Lander E."/>
            <person name="Nusbaum C."/>
        </authorList>
    </citation>
    <scope>NUCLEOTIDE SEQUENCE [LARGE SCALE GENOMIC DNA]</scope>
    <source>
        <strain evidence="19 20">ATCC 50062</strain>
    </source>
</reference>
<proteinExistence type="inferred from homology"/>
<evidence type="ECO:0000256" key="9">
    <source>
        <dbReference type="ARBA" id="ARBA00023065"/>
    </source>
</evidence>
<keyword evidence="8 17" id="KW-1133">Transmembrane helix</keyword>
<evidence type="ECO:0000256" key="17">
    <source>
        <dbReference type="SAM" id="Phobius"/>
    </source>
</evidence>
<sequence length="775" mass="81846">MDTGLGSLSVKELKRRLAAAGGSAVGLVEKSELVAAVEAAEAAGAASRDGGASTETGPRRTTRKRVTIAGVDAIDVSTCRDGERPAVVVVVCHGFGASENDLAPLGSSLIPADPAAAPARMIFPQGIVSLGGGSYAWWPLDMPRLMMLRLSGQLHTIDDEVPEGIDAATDALVALIADAMATAADGAALVLAGFSQGSMLASHVALTRAADLPVDPSLLVVMSGRAVAKSAWTDALATRSAPLDVIQSHGTADPILPYNGGVELAELFRSGGASVEFIEFNDGHTVPQELLVELKLRLDVLAGLESSRGASVAGDSGQGSGHRIEAYRRLDSERLMAYTDAVMSIIATILVLPLKVESEEGEGKTLREVMDEKNMYTTMGTFVVTFIYISLFWRAHRALFLPGLVMKPLMLYLNFAFLLSLSFLPFVAALVTGNKEQPVALALFYGLLGYIAVVRLVTAVYASVALGWEHAGNSVILLRIGALIAACIAAVSCAWSLGSSVNLFLIIYLAGRAAANSGYVQQMLGIEPAESQASDDVPDGDRVIFFSDGVYAISSTLIVLDLPAAPPGLSDAGLTAFLSHEGTALLSYVICAYVVGLLWMGHYSLMHDAETLPRMVERLNNVHLIFVALMPFGSNLLILYGQSDDSPLAIGIFVAIAGSAAILLSAMAGWRLYKALRSLNNRVPSGGSHEGTWLLTTTESDVDEAEALIARLKRNVVFSFNLPLTLVVGILLSLWHKWLFVAILPLSGYLALALSLVYGRLPCAASPRRSIGSVQ</sequence>
<dbReference type="PANTHER" id="PTHR31462">
    <property type="entry name" value="ENDOSOMAL/LYSOSOMAL POTASSIUM CHANNEL TMEM175"/>
    <property type="match status" value="1"/>
</dbReference>
<feature type="transmembrane region" description="Helical" evidence="17">
    <location>
        <begin position="374"/>
        <end position="393"/>
    </location>
</feature>
<feature type="transmembrane region" description="Helical" evidence="17">
    <location>
        <begin position="335"/>
        <end position="354"/>
    </location>
</feature>
<comment type="catalytic activity">
    <reaction evidence="12">
        <text>H(+)(in) = H(+)(out)</text>
        <dbReference type="Rhea" id="RHEA:34979"/>
        <dbReference type="ChEBI" id="CHEBI:15378"/>
    </reaction>
</comment>
<evidence type="ECO:0000256" key="13">
    <source>
        <dbReference type="ARBA" id="ARBA00030477"/>
    </source>
</evidence>
<feature type="transmembrane region" description="Helical" evidence="17">
    <location>
        <begin position="409"/>
        <end position="431"/>
    </location>
</feature>
<comment type="subcellular location">
    <subcellularLocation>
        <location evidence="1">Membrane</location>
        <topology evidence="1">Multi-pass membrane protein</topology>
    </subcellularLocation>
</comment>
<evidence type="ECO:0000256" key="16">
    <source>
        <dbReference type="ARBA" id="ARBA00044317"/>
    </source>
</evidence>
<dbReference type="InterPro" id="IPR003140">
    <property type="entry name" value="PLipase/COase/thioEstase"/>
</dbReference>
<keyword evidence="6" id="KW-0631">Potassium channel</keyword>
<keyword evidence="11" id="KW-0407">Ion channel</keyword>
<evidence type="ECO:0000256" key="12">
    <source>
        <dbReference type="ARBA" id="ARBA00024169"/>
    </source>
</evidence>
<dbReference type="InterPro" id="IPR029058">
    <property type="entry name" value="AB_hydrolase_fold"/>
</dbReference>
<evidence type="ECO:0000256" key="14">
    <source>
        <dbReference type="ARBA" id="ARBA00034430"/>
    </source>
</evidence>
<feature type="transmembrane region" description="Helical" evidence="17">
    <location>
        <begin position="648"/>
        <end position="673"/>
    </location>
</feature>
<accession>A0A0L0DMP8</accession>
<keyword evidence="5 17" id="KW-0812">Transmembrane</keyword>